<proteinExistence type="predicted"/>
<gene>
    <name evidence="2" type="ORF">JDW22_02240</name>
</gene>
<dbReference type="Proteomes" id="UP000614058">
    <property type="component" value="Unassembled WGS sequence"/>
</dbReference>
<evidence type="ECO:0000256" key="1">
    <source>
        <dbReference type="SAM" id="MobiDB-lite"/>
    </source>
</evidence>
<comment type="caution">
    <text evidence="2">The sequence shown here is derived from an EMBL/GenBank/DDBJ whole genome shotgun (WGS) entry which is preliminary data.</text>
</comment>
<feature type="compositionally biased region" description="Basic and acidic residues" evidence="1">
    <location>
        <begin position="28"/>
        <end position="40"/>
    </location>
</feature>
<organism evidence="2 3">
    <name type="scientific">Kingella bonacorsii</name>
    <dbReference type="NCBI Taxonomy" id="2796361"/>
    <lineage>
        <taxon>Bacteria</taxon>
        <taxon>Pseudomonadati</taxon>
        <taxon>Pseudomonadota</taxon>
        <taxon>Betaproteobacteria</taxon>
        <taxon>Neisseriales</taxon>
        <taxon>Neisseriaceae</taxon>
        <taxon>Kingella</taxon>
    </lineage>
</organism>
<reference evidence="2 3" key="1">
    <citation type="journal article" date="2021" name="Pathogens">
        <title>Isolation and Characterization of Kingella bonacorsii sp. nov., A Novel Kingella Species Detected in a Stable Periodontitis Subject.</title>
        <authorList>
            <person name="Antezack A."/>
            <person name="Boxberger M."/>
            <person name="Rolland C."/>
            <person name="Monnet-Corti V."/>
            <person name="La Scola B."/>
        </authorList>
    </citation>
    <scope>NUCLEOTIDE SEQUENCE [LARGE SCALE GENOMIC DNA]</scope>
    <source>
        <strain evidence="2 3">Marseille-Q4569</strain>
    </source>
</reference>
<feature type="region of interest" description="Disordered" evidence="1">
    <location>
        <begin position="7"/>
        <end position="51"/>
    </location>
</feature>
<sequence>MIWCITNGRRNAIASPRAKPSHPPKGSLKTENRNKMKTGDAKQPFFRLPHT</sequence>
<name>A0ABS1BQ72_9NEIS</name>
<protein>
    <submittedName>
        <fullName evidence="2">Uncharacterized protein</fullName>
    </submittedName>
</protein>
<dbReference type="RefSeq" id="WP_200521516.1">
    <property type="nucleotide sequence ID" value="NZ_JAEHNZ010000001.1"/>
</dbReference>
<evidence type="ECO:0000313" key="2">
    <source>
        <dbReference type="EMBL" id="MBK0395435.1"/>
    </source>
</evidence>
<accession>A0ABS1BQ72</accession>
<dbReference type="EMBL" id="JAEHNZ010000001">
    <property type="protein sequence ID" value="MBK0395435.1"/>
    <property type="molecule type" value="Genomic_DNA"/>
</dbReference>
<evidence type="ECO:0000313" key="3">
    <source>
        <dbReference type="Proteomes" id="UP000614058"/>
    </source>
</evidence>
<keyword evidence="3" id="KW-1185">Reference proteome</keyword>